<dbReference type="InterPro" id="IPR041452">
    <property type="entry name" value="APAF1_C"/>
</dbReference>
<dbReference type="InterPro" id="IPR036322">
    <property type="entry name" value="WD40_repeat_dom_sf"/>
</dbReference>
<accession>A0ABS7QNM2</accession>
<feature type="domain" description="NB-ARC" evidence="4">
    <location>
        <begin position="125"/>
        <end position="245"/>
    </location>
</feature>
<protein>
    <submittedName>
        <fullName evidence="6">Uncharacterized protein</fullName>
    </submittedName>
</protein>
<feature type="repeat" description="WD" evidence="3">
    <location>
        <begin position="1091"/>
        <end position="1132"/>
    </location>
</feature>
<dbReference type="InterPro" id="IPR001387">
    <property type="entry name" value="Cro/C1-type_HTH"/>
</dbReference>
<comment type="caution">
    <text evidence="6">The sequence shown here is derived from an EMBL/GenBank/DDBJ whole genome shotgun (WGS) entry which is preliminary data.</text>
</comment>
<dbReference type="InterPro" id="IPR015943">
    <property type="entry name" value="WD40/YVTN_repeat-like_dom_sf"/>
</dbReference>
<dbReference type="InterPro" id="IPR036388">
    <property type="entry name" value="WH-like_DNA-bd_sf"/>
</dbReference>
<reference evidence="6 7" key="1">
    <citation type="submission" date="2021-08" db="EMBL/GenBank/DDBJ databases">
        <title>Streptomyces sp. PTM05 isolated from lichen.</title>
        <authorList>
            <person name="Somphong A."/>
            <person name="Phongsopitanun W."/>
            <person name="Tanasupawat S."/>
        </authorList>
    </citation>
    <scope>NUCLEOTIDE SEQUENCE [LARGE SCALE GENOMIC DNA]</scope>
    <source>
        <strain evidence="6 7">Ptm05</strain>
    </source>
</reference>
<dbReference type="Pfam" id="PF00931">
    <property type="entry name" value="NB-ARC"/>
    <property type="match status" value="1"/>
</dbReference>
<dbReference type="Gene3D" id="1.25.40.370">
    <property type="match status" value="1"/>
</dbReference>
<evidence type="ECO:0000256" key="1">
    <source>
        <dbReference type="ARBA" id="ARBA00022574"/>
    </source>
</evidence>
<dbReference type="PRINTS" id="PR00320">
    <property type="entry name" value="GPROTEINBRPT"/>
</dbReference>
<dbReference type="Gene3D" id="1.10.260.40">
    <property type="entry name" value="lambda repressor-like DNA-binding domains"/>
    <property type="match status" value="1"/>
</dbReference>
<dbReference type="Proteomes" id="UP001198565">
    <property type="component" value="Unassembled WGS sequence"/>
</dbReference>
<organism evidence="6 7">
    <name type="scientific">Streptantibioticus parmotrematis</name>
    <dbReference type="NCBI Taxonomy" id="2873249"/>
    <lineage>
        <taxon>Bacteria</taxon>
        <taxon>Bacillati</taxon>
        <taxon>Actinomycetota</taxon>
        <taxon>Actinomycetes</taxon>
        <taxon>Kitasatosporales</taxon>
        <taxon>Streptomycetaceae</taxon>
        <taxon>Streptantibioticus</taxon>
    </lineage>
</organism>
<feature type="repeat" description="WD" evidence="3">
    <location>
        <begin position="590"/>
        <end position="629"/>
    </location>
</feature>
<evidence type="ECO:0000313" key="6">
    <source>
        <dbReference type="EMBL" id="MBY8884773.1"/>
    </source>
</evidence>
<dbReference type="EMBL" id="JAINVZ010000004">
    <property type="protein sequence ID" value="MBY8884773.1"/>
    <property type="molecule type" value="Genomic_DNA"/>
</dbReference>
<dbReference type="PROSITE" id="PS00678">
    <property type="entry name" value="WD_REPEATS_1"/>
    <property type="match status" value="1"/>
</dbReference>
<dbReference type="PROSITE" id="PS50294">
    <property type="entry name" value="WD_REPEATS_REGION"/>
    <property type="match status" value="5"/>
</dbReference>
<evidence type="ECO:0000256" key="2">
    <source>
        <dbReference type="ARBA" id="ARBA00022737"/>
    </source>
</evidence>
<dbReference type="Gene3D" id="2.130.10.10">
    <property type="entry name" value="YVTN repeat-like/Quinoprotein amine dehydrogenase"/>
    <property type="match status" value="4"/>
</dbReference>
<feature type="repeat" description="WD" evidence="3">
    <location>
        <begin position="1007"/>
        <end position="1048"/>
    </location>
</feature>
<dbReference type="InterPro" id="IPR050505">
    <property type="entry name" value="WDR55/POC1"/>
</dbReference>
<feature type="repeat" description="WD" evidence="3">
    <location>
        <begin position="756"/>
        <end position="797"/>
    </location>
</feature>
<evidence type="ECO:0000259" key="4">
    <source>
        <dbReference type="Pfam" id="PF00931"/>
    </source>
</evidence>
<feature type="repeat" description="WD" evidence="3">
    <location>
        <begin position="672"/>
        <end position="706"/>
    </location>
</feature>
<evidence type="ECO:0000313" key="7">
    <source>
        <dbReference type="Proteomes" id="UP001198565"/>
    </source>
</evidence>
<dbReference type="SUPFAM" id="SSF50978">
    <property type="entry name" value="WD40 repeat-like"/>
    <property type="match status" value="2"/>
</dbReference>
<dbReference type="InterPro" id="IPR010982">
    <property type="entry name" value="Lambda_DNA-bd_dom_sf"/>
</dbReference>
<dbReference type="SUPFAM" id="SSF52540">
    <property type="entry name" value="P-loop containing nucleoside triphosphate hydrolases"/>
    <property type="match status" value="1"/>
</dbReference>
<keyword evidence="1 3" id="KW-0853">WD repeat</keyword>
<dbReference type="InterPro" id="IPR027417">
    <property type="entry name" value="P-loop_NTPase"/>
</dbReference>
<dbReference type="Gene3D" id="3.40.50.300">
    <property type="entry name" value="P-loop containing nucleotide triphosphate hydrolases"/>
    <property type="match status" value="1"/>
</dbReference>
<dbReference type="SMART" id="SM00320">
    <property type="entry name" value="WD40"/>
    <property type="match status" value="12"/>
</dbReference>
<feature type="repeat" description="WD" evidence="3">
    <location>
        <begin position="630"/>
        <end position="671"/>
    </location>
</feature>
<dbReference type="InterPro" id="IPR019775">
    <property type="entry name" value="WD40_repeat_CS"/>
</dbReference>
<name>A0ABS7QNM2_9ACTN</name>
<proteinExistence type="predicted"/>
<dbReference type="Pfam" id="PF17908">
    <property type="entry name" value="APAF1_C"/>
    <property type="match status" value="1"/>
</dbReference>
<dbReference type="CDD" id="cd00200">
    <property type="entry name" value="WD40"/>
    <property type="match status" value="1"/>
</dbReference>
<sequence>MSAVQRWTGREARALRLATRMSLRRFAAHLGVSDRTVSNWEAGGEEIEPVPESQALLDTVLERADSAARQRFREILGASAAATSPALGSFILAPSPEPALVHRSDDFENLVSVIGEASATTGTVPVAVCGPGGFGKTTLVTQVCDDPRVRELFPEILWVETGEECTAARTVQLISDLCVHLSGTRPALTDPEQAGFHLARLLQDRRALLVIDNVWSATDLAPFLLGGNDCVRVVTTRNVRVCPSATRIVRLGPMSAGEISEMLTRNVTALEPPTAAKLAGMCGGWPLLATLVGSTVSQDVEAGALPELAVLQAGDALRAEGPQAFDVWDADQRKKTIGQAIASSLSNLDSSVVINGASGLRERFLSLSVFPAAVPIPLSVVTRWWQTAYGWTPTAVRQFCRLLADRSLISGYLADPGAIAVHDVFRAYMRHMVGSDWTTHHRSLIESYRETTGGRWEALDKTHTYLWQNLPYHLHEAALDDELVEMLAFPSYVVRKVSLVGHQALVSDANVLDSLTEWQSADPPRRRSWATARSMVGAGYLLSGLQHSADVASTLAVALRRAGDADTAAALDESVGFRSRVVRPADSHPSHGHVGAVVSVASAGALIASGGEDGALRLWEPTTRRLVRTHRAHTGWIFAVALSRDGHLVASAGDDGTIRMWRADTGAVLGVLNGHSRRVRGLAFSDSGAFLVSGAEDGHVCVWDIQRMVLAGSMRTAGTPVWSVSVGRDDTVVAAVGEDEFVRLFDLRTGQLLAERAAHRDWVRATAFAPDSSTLVTGSGDRSVIVWNTAGRRLVPVRRIEDFKTRVRAVTALERSDVIIAATEEPRVHAFGVDGLVGEARMPSGVDWVRSVSRTGDGSVVLGCEDGAIRLWDPAGRGRMETLTEGSDAVWSTQLADAGRLAVVGDGSGTVELIRVSPRESTRRLRAGQGRVWSVATGGEYVAAACGDGSVRAWSWRDAQWHRVLNEDVARTWAVALGSAAPWLAASTGDGHIRCFDLPSGELVWTRDVHAGRLRSIAFDGDGDVVAACGGDGSVRVWRAETGEHVSRFAYTNGWARTVALDAAGDRAAAGFGTGEISVRDIAGDRFTAHLAGHTGRVLMLGFTDDGDGLVSAAADGTVRLWSLSEQRQIAEVRVDASIHCAGFDNATGQVLVGSSAGVVALTINAQAATDGGSR</sequence>
<evidence type="ECO:0000256" key="3">
    <source>
        <dbReference type="PROSITE-ProRule" id="PRU00221"/>
    </source>
</evidence>
<dbReference type="Gene3D" id="1.10.10.10">
    <property type="entry name" value="Winged helix-like DNA-binding domain superfamily/Winged helix DNA-binding domain"/>
    <property type="match status" value="1"/>
</dbReference>
<keyword evidence="7" id="KW-1185">Reference proteome</keyword>
<dbReference type="InterPro" id="IPR002182">
    <property type="entry name" value="NB-ARC"/>
</dbReference>
<dbReference type="Pfam" id="PF00400">
    <property type="entry name" value="WD40"/>
    <property type="match status" value="8"/>
</dbReference>
<dbReference type="PROSITE" id="PS50082">
    <property type="entry name" value="WD_REPEATS_2"/>
    <property type="match status" value="6"/>
</dbReference>
<dbReference type="CDD" id="cd00093">
    <property type="entry name" value="HTH_XRE"/>
    <property type="match status" value="1"/>
</dbReference>
<dbReference type="PANTHER" id="PTHR44019">
    <property type="entry name" value="WD REPEAT-CONTAINING PROTEIN 55"/>
    <property type="match status" value="1"/>
</dbReference>
<evidence type="ECO:0000259" key="5">
    <source>
        <dbReference type="Pfam" id="PF17908"/>
    </source>
</evidence>
<keyword evidence="2" id="KW-0677">Repeat</keyword>
<gene>
    <name evidence="6" type="ORF">K7472_07930</name>
</gene>
<dbReference type="InterPro" id="IPR020472">
    <property type="entry name" value="WD40_PAC1"/>
</dbReference>
<feature type="domain" description="APAF-1 helical" evidence="5">
    <location>
        <begin position="441"/>
        <end position="510"/>
    </location>
</feature>
<dbReference type="InterPro" id="IPR001680">
    <property type="entry name" value="WD40_rpt"/>
</dbReference>
<dbReference type="PRINTS" id="PR00364">
    <property type="entry name" value="DISEASERSIST"/>
</dbReference>
<dbReference type="PANTHER" id="PTHR44019:SF8">
    <property type="entry name" value="POC1 CENTRIOLAR PROTEIN HOMOLOG"/>
    <property type="match status" value="1"/>
</dbReference>